<evidence type="ECO:0000256" key="4">
    <source>
        <dbReference type="ARBA" id="ARBA00022989"/>
    </source>
</evidence>
<feature type="transmembrane region" description="Helical" evidence="6">
    <location>
        <begin position="84"/>
        <end position="101"/>
    </location>
</feature>
<name>A0A1Y6K8V1_9CHLR</name>
<comment type="subcellular location">
    <subcellularLocation>
        <location evidence="1">Cell membrane</location>
        <topology evidence="1">Multi-pass membrane protein</topology>
    </subcellularLocation>
</comment>
<reference evidence="8" key="1">
    <citation type="submission" date="2017-05" db="EMBL/GenBank/DDBJ databases">
        <authorList>
            <person name="Kirkegaard R."/>
            <person name="Mcilroy J S."/>
        </authorList>
    </citation>
    <scope>NUCLEOTIDE SEQUENCE [LARGE SCALE GENOMIC DNA]</scope>
</reference>
<feature type="transmembrane region" description="Helical" evidence="6">
    <location>
        <begin position="56"/>
        <end position="77"/>
    </location>
</feature>
<dbReference type="AlphaFoldDB" id="A0A1Y6K8V1"/>
<dbReference type="RefSeq" id="WP_087862282.1">
    <property type="nucleotide sequence ID" value="NZ_LT859958.1"/>
</dbReference>
<keyword evidence="5 6" id="KW-0472">Membrane</keyword>
<dbReference type="CDD" id="cd06579">
    <property type="entry name" value="TM_PBP1_transp_AraH_like"/>
    <property type="match status" value="1"/>
</dbReference>
<evidence type="ECO:0000256" key="1">
    <source>
        <dbReference type="ARBA" id="ARBA00004651"/>
    </source>
</evidence>
<evidence type="ECO:0000313" key="7">
    <source>
        <dbReference type="EMBL" id="SMX54440.1"/>
    </source>
</evidence>
<organism evidence="7 8">
    <name type="scientific">Candidatus Brevifilum fermentans</name>
    <dbReference type="NCBI Taxonomy" id="1986204"/>
    <lineage>
        <taxon>Bacteria</taxon>
        <taxon>Bacillati</taxon>
        <taxon>Chloroflexota</taxon>
        <taxon>Anaerolineae</taxon>
        <taxon>Anaerolineales</taxon>
        <taxon>Anaerolineaceae</taxon>
        <taxon>Candidatus Brevifilum</taxon>
    </lineage>
</organism>
<feature type="transmembrane region" description="Helical" evidence="6">
    <location>
        <begin position="283"/>
        <end position="302"/>
    </location>
</feature>
<dbReference type="GO" id="GO:0022857">
    <property type="term" value="F:transmembrane transporter activity"/>
    <property type="evidence" value="ECO:0007669"/>
    <property type="project" value="InterPro"/>
</dbReference>
<evidence type="ECO:0000256" key="6">
    <source>
        <dbReference type="SAM" id="Phobius"/>
    </source>
</evidence>
<feature type="transmembrane region" description="Helical" evidence="6">
    <location>
        <begin position="135"/>
        <end position="156"/>
    </location>
</feature>
<dbReference type="GO" id="GO:0005886">
    <property type="term" value="C:plasma membrane"/>
    <property type="evidence" value="ECO:0007669"/>
    <property type="project" value="UniProtKB-SubCell"/>
</dbReference>
<accession>A0A1Y6K8V1</accession>
<feature type="transmembrane region" description="Helical" evidence="6">
    <location>
        <begin position="228"/>
        <end position="249"/>
    </location>
</feature>
<dbReference type="EMBL" id="LT859958">
    <property type="protein sequence ID" value="SMX54440.1"/>
    <property type="molecule type" value="Genomic_DNA"/>
</dbReference>
<evidence type="ECO:0000256" key="5">
    <source>
        <dbReference type="ARBA" id="ARBA00023136"/>
    </source>
</evidence>
<feature type="transmembrane region" description="Helical" evidence="6">
    <location>
        <begin position="308"/>
        <end position="326"/>
    </location>
</feature>
<feature type="transmembrane region" description="Helical" evidence="6">
    <location>
        <begin position="107"/>
        <end position="128"/>
    </location>
</feature>
<dbReference type="Proteomes" id="UP000195514">
    <property type="component" value="Chromosome I"/>
</dbReference>
<feature type="transmembrane region" description="Helical" evidence="6">
    <location>
        <begin position="176"/>
        <end position="198"/>
    </location>
</feature>
<evidence type="ECO:0000256" key="2">
    <source>
        <dbReference type="ARBA" id="ARBA00022475"/>
    </source>
</evidence>
<proteinExistence type="predicted"/>
<keyword evidence="2" id="KW-1003">Cell membrane</keyword>
<keyword evidence="3 6" id="KW-0812">Transmembrane</keyword>
<keyword evidence="8" id="KW-1185">Reference proteome</keyword>
<dbReference type="OrthoDB" id="9808136at2"/>
<sequence>MNESEVSNNSNKSIKKAIKISPPLIAMLIAVVLFLLSGLLPAGYSTLQGAIRQALNILRLASFIAIIGAGQTLVIISGGEGIDLSAAPIVTVGALLTYMIINGQNYLILPVLLLVILIGAAIGLLNGLGVTYLKISPFVMTLVMSGVVQGALILWTKGYYDGKVAPIMTQLVARDLIWGIPGMIFIWIIIGILMTLLLERTRYGKQLFAIGVNRTAARLSGVKVNRMVILTYVLAGAMAAFSGFLLVGYTQNAGPNLGNQYLFPSIIAVAIGGTQMSGGKGSYIGTIAGAIVIQLISSLLTTMQLPQALQQIIYGSLLVVILIIYGREKGLRS</sequence>
<dbReference type="InterPro" id="IPR001851">
    <property type="entry name" value="ABC_transp_permease"/>
</dbReference>
<evidence type="ECO:0000256" key="3">
    <source>
        <dbReference type="ARBA" id="ARBA00022692"/>
    </source>
</evidence>
<dbReference type="Pfam" id="PF02653">
    <property type="entry name" value="BPD_transp_2"/>
    <property type="match status" value="1"/>
</dbReference>
<gene>
    <name evidence="7" type="ORF">CFX1CAM_1375</name>
</gene>
<feature type="transmembrane region" description="Helical" evidence="6">
    <location>
        <begin position="24"/>
        <end position="44"/>
    </location>
</feature>
<protein>
    <submittedName>
        <fullName evidence="7">Inner-membrane translocator</fullName>
    </submittedName>
</protein>
<dbReference type="PANTHER" id="PTHR32196">
    <property type="entry name" value="ABC TRANSPORTER PERMEASE PROTEIN YPHD-RELATED-RELATED"/>
    <property type="match status" value="1"/>
</dbReference>
<dbReference type="KEGG" id="abat:CFX1CAM_1375"/>
<evidence type="ECO:0000313" key="8">
    <source>
        <dbReference type="Proteomes" id="UP000195514"/>
    </source>
</evidence>
<keyword evidence="4 6" id="KW-1133">Transmembrane helix</keyword>
<feature type="transmembrane region" description="Helical" evidence="6">
    <location>
        <begin position="261"/>
        <end position="278"/>
    </location>
</feature>